<dbReference type="InParanoid" id="F6I4P4"/>
<dbReference type="ExpressionAtlas" id="F6I4P4">
    <property type="expression patterns" value="baseline and differential"/>
</dbReference>
<dbReference type="SUPFAM" id="SSF141562">
    <property type="entry name" value="At5g01610-like"/>
    <property type="match status" value="1"/>
</dbReference>
<dbReference type="AlphaFoldDB" id="F6I4P4"/>
<name>F6I4P4_VITVI</name>
<reference evidence="2" key="1">
    <citation type="journal article" date="2007" name="Nature">
        <title>The grapevine genome sequence suggests ancestral hexaploidization in major angiosperm phyla.</title>
        <authorList>
            <consortium name="The French-Italian Public Consortium for Grapevine Genome Characterization."/>
            <person name="Jaillon O."/>
            <person name="Aury J.-M."/>
            <person name="Noel B."/>
            <person name="Policriti A."/>
            <person name="Clepet C."/>
            <person name="Casagrande A."/>
            <person name="Choisne N."/>
            <person name="Aubourg S."/>
            <person name="Vitulo N."/>
            <person name="Jubin C."/>
            <person name="Vezzi A."/>
            <person name="Legeai F."/>
            <person name="Hugueney P."/>
            <person name="Dasilva C."/>
            <person name="Horner D."/>
            <person name="Mica E."/>
            <person name="Jublot D."/>
            <person name="Poulain J."/>
            <person name="Bruyere C."/>
            <person name="Billault A."/>
            <person name="Segurens B."/>
            <person name="Gouyvenoux M."/>
            <person name="Ugarte E."/>
            <person name="Cattonaro F."/>
            <person name="Anthouard V."/>
            <person name="Vico V."/>
            <person name="Del Fabbro C."/>
            <person name="Alaux M."/>
            <person name="Di Gaspero G."/>
            <person name="Dumas V."/>
            <person name="Felice N."/>
            <person name="Paillard S."/>
            <person name="Juman I."/>
            <person name="Moroldo M."/>
            <person name="Scalabrin S."/>
            <person name="Canaguier A."/>
            <person name="Le Clainche I."/>
            <person name="Malacrida G."/>
            <person name="Durand E."/>
            <person name="Pesole G."/>
            <person name="Laucou V."/>
            <person name="Chatelet P."/>
            <person name="Merdinoglu D."/>
            <person name="Delledonne M."/>
            <person name="Pezzotti M."/>
            <person name="Lecharny A."/>
            <person name="Scarpelli C."/>
            <person name="Artiguenave F."/>
            <person name="Pe M.E."/>
            <person name="Valle G."/>
            <person name="Morgante M."/>
            <person name="Caboche M."/>
            <person name="Adam-Blondon A.-F."/>
            <person name="Weissenbach J."/>
            <person name="Quetier F."/>
            <person name="Wincker P."/>
        </authorList>
    </citation>
    <scope>NUCLEOTIDE SEQUENCE [LARGE SCALE GENOMIC DNA]</scope>
    <source>
        <strain evidence="2">cv. Pinot noir / PN40024</strain>
    </source>
</reference>
<dbReference type="PaxDb" id="29760-VIT_14s0060g01840.t01"/>
<dbReference type="InterPro" id="IPR007493">
    <property type="entry name" value="DUF538"/>
</dbReference>
<proteinExistence type="predicted"/>
<dbReference type="InterPro" id="IPR036758">
    <property type="entry name" value="At5g01610-like"/>
</dbReference>
<dbReference type="STRING" id="29760.F6I4P4"/>
<dbReference type="PANTHER" id="PTHR31676:SF76">
    <property type="entry name" value="OS05G0362300 PROTEIN"/>
    <property type="match status" value="1"/>
</dbReference>
<dbReference type="Gene3D" id="2.30.240.10">
    <property type="entry name" value="At5g01610-like"/>
    <property type="match status" value="1"/>
</dbReference>
<accession>F6I4P4</accession>
<dbReference type="OrthoDB" id="1873537at2759"/>
<dbReference type="EMBL" id="FN596746">
    <property type="protein sequence ID" value="CCB61881.1"/>
    <property type="molecule type" value="Genomic_DNA"/>
</dbReference>
<gene>
    <name evidence="1" type="ordered locus">VIT_14s0060g01840</name>
</gene>
<protein>
    <submittedName>
        <fullName evidence="1">Uncharacterized protein</fullName>
    </submittedName>
</protein>
<dbReference type="Proteomes" id="UP000009183">
    <property type="component" value="Chromosome 14"/>
</dbReference>
<sequence length="230" mass="26046">MEVHKKHKISANLSRTFEMPCKKEPTRFSRACNQFQVHPKARASGLNYLSISGTSSIKQKRRRRNTEMDSAATQRLISLAATFCLILIHTPPANSFNNTPSAYDVLEAYNFPIGLLPYGVRGYDFNDTTGQFSAYFSHSCSFSGGFYQLKYEPTIKGYLSNGMLSSLEGVSVKLFFLWIDISEIIRNGDGLDFYVWILSTRFPVDYFEEPPQCGCGINCSPRQVRKLRAN</sequence>
<organism evidence="1 2">
    <name type="scientific">Vitis vinifera</name>
    <name type="common">Grape</name>
    <dbReference type="NCBI Taxonomy" id="29760"/>
    <lineage>
        <taxon>Eukaryota</taxon>
        <taxon>Viridiplantae</taxon>
        <taxon>Streptophyta</taxon>
        <taxon>Embryophyta</taxon>
        <taxon>Tracheophyta</taxon>
        <taxon>Spermatophyta</taxon>
        <taxon>Magnoliopsida</taxon>
        <taxon>eudicotyledons</taxon>
        <taxon>Gunneridae</taxon>
        <taxon>Pentapetalae</taxon>
        <taxon>rosids</taxon>
        <taxon>Vitales</taxon>
        <taxon>Vitaceae</taxon>
        <taxon>Viteae</taxon>
        <taxon>Vitis</taxon>
    </lineage>
</organism>
<keyword evidence="2" id="KW-1185">Reference proteome</keyword>
<evidence type="ECO:0000313" key="1">
    <source>
        <dbReference type="EMBL" id="CCB61881.1"/>
    </source>
</evidence>
<evidence type="ECO:0000313" key="2">
    <source>
        <dbReference type="Proteomes" id="UP000009183"/>
    </source>
</evidence>
<dbReference type="Pfam" id="PF04398">
    <property type="entry name" value="DUF538"/>
    <property type="match status" value="1"/>
</dbReference>
<dbReference type="eggNOG" id="ENOG502RZ1I">
    <property type="taxonomic scope" value="Eukaryota"/>
</dbReference>
<dbReference type="PANTHER" id="PTHR31676">
    <property type="entry name" value="T31J12.3 PROTEIN-RELATED"/>
    <property type="match status" value="1"/>
</dbReference>
<dbReference type="HOGENOM" id="CLU_1206627_0_0_1"/>